<evidence type="ECO:0000313" key="3">
    <source>
        <dbReference type="Proteomes" id="UP000011864"/>
    </source>
</evidence>
<keyword evidence="1" id="KW-0732">Signal</keyword>
<sequence>MKSLTILKKATPLFLLTAMNSAIATDVLVPINFTTLPVISIVPIQALDFGSVLSLSLADECIMDATDGGSGTTLTAAQEGVDATNTTIFNSTAGAANDVGALTGDCLGGADGQVGIYEITSFADANIVVSVTAGVDTDISFAPTGYVTDQLDETTSGVFSRNTLEIGTDATVNASATLTAFGQAGTSRAIVGGKITNFAPLTAGAPYATDFNLNVVYL</sequence>
<dbReference type="PATRIC" id="fig|1129794.4.peg.3277"/>
<evidence type="ECO:0008006" key="4">
    <source>
        <dbReference type="Google" id="ProtNLM"/>
    </source>
</evidence>
<proteinExistence type="predicted"/>
<dbReference type="RefSeq" id="WP_007638671.1">
    <property type="nucleotide sequence ID" value="NC_020514.1"/>
</dbReference>
<dbReference type="OrthoDB" id="9978761at2"/>
<name>K7A6X1_9ALTE</name>
<gene>
    <name evidence="2" type="ORF">C427_3298</name>
</gene>
<feature type="chain" id="PRO_5003898825" description="DUF4402 domain-containing protein" evidence="1">
    <location>
        <begin position="25"/>
        <end position="218"/>
    </location>
</feature>
<evidence type="ECO:0000256" key="1">
    <source>
        <dbReference type="SAM" id="SignalP"/>
    </source>
</evidence>
<dbReference type="AlphaFoldDB" id="K7A6X1"/>
<protein>
    <recommendedName>
        <fullName evidence="4">DUF4402 domain-containing protein</fullName>
    </recommendedName>
</protein>
<feature type="signal peptide" evidence="1">
    <location>
        <begin position="1"/>
        <end position="24"/>
    </location>
</feature>
<accession>K7A6X1</accession>
<reference evidence="2 3" key="1">
    <citation type="journal article" date="2013" name="Genome Announc.">
        <title>Complete Genome Sequence of Glaciecola psychrophila Strain 170T.</title>
        <authorList>
            <person name="Yin J."/>
            <person name="Chen J."/>
            <person name="Liu G."/>
            <person name="Yu Y."/>
            <person name="Song L."/>
            <person name="Wang X."/>
            <person name="Qu X."/>
        </authorList>
    </citation>
    <scope>NUCLEOTIDE SEQUENCE [LARGE SCALE GENOMIC DNA]</scope>
    <source>
        <strain evidence="2 3">170</strain>
    </source>
</reference>
<dbReference type="HOGENOM" id="CLU_1265942_0_0_6"/>
<dbReference type="EMBL" id="CP003837">
    <property type="protein sequence ID" value="AGH45407.1"/>
    <property type="molecule type" value="Genomic_DNA"/>
</dbReference>
<dbReference type="eggNOG" id="ENOG5033WGF">
    <property type="taxonomic scope" value="Bacteria"/>
</dbReference>
<evidence type="ECO:0000313" key="2">
    <source>
        <dbReference type="EMBL" id="AGH45407.1"/>
    </source>
</evidence>
<dbReference type="Proteomes" id="UP000011864">
    <property type="component" value="Chromosome"/>
</dbReference>
<keyword evidence="3" id="KW-1185">Reference proteome</keyword>
<dbReference type="KEGG" id="gps:C427_3298"/>
<organism evidence="2 3">
    <name type="scientific">Paraglaciecola psychrophila 170</name>
    <dbReference type="NCBI Taxonomy" id="1129794"/>
    <lineage>
        <taxon>Bacteria</taxon>
        <taxon>Pseudomonadati</taxon>
        <taxon>Pseudomonadota</taxon>
        <taxon>Gammaproteobacteria</taxon>
        <taxon>Alteromonadales</taxon>
        <taxon>Alteromonadaceae</taxon>
        <taxon>Paraglaciecola</taxon>
    </lineage>
</organism>